<dbReference type="RefSeq" id="WP_154488621.1">
    <property type="nucleotide sequence ID" value="NZ_VULN01000017.1"/>
</dbReference>
<dbReference type="OrthoDB" id="3035577at2"/>
<evidence type="ECO:0008006" key="5">
    <source>
        <dbReference type="Google" id="ProtNLM"/>
    </source>
</evidence>
<comment type="caution">
    <text evidence="3">The sequence shown here is derived from an EMBL/GenBank/DDBJ whole genome shotgun (WGS) entry which is preliminary data.</text>
</comment>
<organism evidence="3 4">
    <name type="scientific">Acidaminococcus fermentans</name>
    <dbReference type="NCBI Taxonomy" id="905"/>
    <lineage>
        <taxon>Bacteria</taxon>
        <taxon>Bacillati</taxon>
        <taxon>Bacillota</taxon>
        <taxon>Negativicutes</taxon>
        <taxon>Acidaminococcales</taxon>
        <taxon>Acidaminococcaceae</taxon>
        <taxon>Acidaminococcus</taxon>
    </lineage>
</organism>
<feature type="transmembrane region" description="Helical" evidence="2">
    <location>
        <begin position="57"/>
        <end position="84"/>
    </location>
</feature>
<accession>A0A6N7VMR3</accession>
<feature type="transmembrane region" description="Helical" evidence="2">
    <location>
        <begin position="104"/>
        <end position="126"/>
    </location>
</feature>
<evidence type="ECO:0000256" key="2">
    <source>
        <dbReference type="SAM" id="Phobius"/>
    </source>
</evidence>
<evidence type="ECO:0000256" key="1">
    <source>
        <dbReference type="SAM" id="MobiDB-lite"/>
    </source>
</evidence>
<reference evidence="3 4" key="1">
    <citation type="submission" date="2019-08" db="EMBL/GenBank/DDBJ databases">
        <title>In-depth cultivation of the pig gut microbiome towards novel bacterial diversity and tailored functional studies.</title>
        <authorList>
            <person name="Wylensek D."/>
            <person name="Hitch T.C.A."/>
            <person name="Clavel T."/>
        </authorList>
    </citation>
    <scope>NUCLEOTIDE SEQUENCE [LARGE SCALE GENOMIC DNA]</scope>
    <source>
        <strain evidence="3 4">WCA-389-WT-5B</strain>
    </source>
</reference>
<name>A0A6N7VMR3_ACIFE</name>
<sequence length="186" mass="19814">MSHSLPLLVRGGLLLAIGVLSQQLRLVLPLPVPVMTLLIGTLVNATLVLAGRFTTRVLAWTICWALAIIAFFQGHILGPVVPVIALGNGMYVELTRGAARGPALYLGAPLGKTLVLGIGMVGALHLLQLPWGAVAKTLALFLPLQLATGVLGLMLAKGVEQRLQPVRPPVQPRTKARNSRKKRKKL</sequence>
<feature type="transmembrane region" description="Helical" evidence="2">
    <location>
        <begin position="31"/>
        <end position="50"/>
    </location>
</feature>
<gene>
    <name evidence="3" type="ORF">FX155_10235</name>
</gene>
<dbReference type="EMBL" id="VULN01000017">
    <property type="protein sequence ID" value="MSS82967.1"/>
    <property type="molecule type" value="Genomic_DNA"/>
</dbReference>
<proteinExistence type="predicted"/>
<dbReference type="Proteomes" id="UP000441455">
    <property type="component" value="Unassembled WGS sequence"/>
</dbReference>
<feature type="region of interest" description="Disordered" evidence="1">
    <location>
        <begin position="166"/>
        <end position="186"/>
    </location>
</feature>
<keyword evidence="2" id="KW-0472">Membrane</keyword>
<evidence type="ECO:0000313" key="3">
    <source>
        <dbReference type="EMBL" id="MSS82967.1"/>
    </source>
</evidence>
<dbReference type="AlphaFoldDB" id="A0A6N7VMR3"/>
<protein>
    <recommendedName>
        <fullName evidence="5">HymD protein</fullName>
    </recommendedName>
</protein>
<keyword evidence="2" id="KW-1133">Transmembrane helix</keyword>
<feature type="compositionally biased region" description="Basic residues" evidence="1">
    <location>
        <begin position="174"/>
        <end position="186"/>
    </location>
</feature>
<evidence type="ECO:0000313" key="4">
    <source>
        <dbReference type="Proteomes" id="UP000441455"/>
    </source>
</evidence>
<keyword evidence="2" id="KW-0812">Transmembrane</keyword>